<dbReference type="EMBL" id="PFPL01000052">
    <property type="protein sequence ID" value="PIZ95468.1"/>
    <property type="molecule type" value="Genomic_DNA"/>
</dbReference>
<gene>
    <name evidence="2" type="ORF">COX80_04210</name>
</gene>
<dbReference type="Proteomes" id="UP000231453">
    <property type="component" value="Unassembled WGS sequence"/>
</dbReference>
<protein>
    <recommendedName>
        <fullName evidence="1">DUF6922 domain-containing protein</fullName>
    </recommendedName>
</protein>
<evidence type="ECO:0000259" key="1">
    <source>
        <dbReference type="Pfam" id="PF21956"/>
    </source>
</evidence>
<name>A0A2M7V9F0_9BACT</name>
<dbReference type="AlphaFoldDB" id="A0A2M7V9F0"/>
<reference evidence="3" key="1">
    <citation type="submission" date="2017-09" db="EMBL/GenBank/DDBJ databases">
        <title>Depth-based differentiation of microbial function through sediment-hosted aquifers and enrichment of novel symbionts in the deep terrestrial subsurface.</title>
        <authorList>
            <person name="Probst A.J."/>
            <person name="Ladd B."/>
            <person name="Jarett J.K."/>
            <person name="Geller-Mcgrath D.E."/>
            <person name="Sieber C.M.K."/>
            <person name="Emerson J.B."/>
            <person name="Anantharaman K."/>
            <person name="Thomas B.C."/>
            <person name="Malmstrom R."/>
            <person name="Stieglmeier M."/>
            <person name="Klingl A."/>
            <person name="Woyke T."/>
            <person name="Ryan C.M."/>
            <person name="Banfield J.F."/>
        </authorList>
    </citation>
    <scope>NUCLEOTIDE SEQUENCE [LARGE SCALE GENOMIC DNA]</scope>
</reference>
<evidence type="ECO:0000313" key="2">
    <source>
        <dbReference type="EMBL" id="PIZ95468.1"/>
    </source>
</evidence>
<accession>A0A2M7V9F0</accession>
<feature type="domain" description="DUF6922" evidence="1">
    <location>
        <begin position="8"/>
        <end position="57"/>
    </location>
</feature>
<dbReference type="Pfam" id="PF21956">
    <property type="entry name" value="DUF6922"/>
    <property type="match status" value="1"/>
</dbReference>
<dbReference type="InterPro" id="IPR053830">
    <property type="entry name" value="DUF6922"/>
</dbReference>
<proteinExistence type="predicted"/>
<evidence type="ECO:0000313" key="3">
    <source>
        <dbReference type="Proteomes" id="UP000231453"/>
    </source>
</evidence>
<comment type="caution">
    <text evidence="2">The sequence shown here is derived from an EMBL/GenBank/DDBJ whole genome shotgun (WGS) entry which is preliminary data.</text>
</comment>
<sequence length="75" mass="9190">MELSKNFKPFFWDTDLKKIDLDKNRDFVVCRLAEKGGMKEFHWLQKNFDIKQLKNIIRRSKNVSLKTKNFWKLIK</sequence>
<organism evidence="2 3">
    <name type="scientific">Candidatus Magasanikbacteria bacterium CG_4_10_14_0_2_um_filter_33_14</name>
    <dbReference type="NCBI Taxonomy" id="1974636"/>
    <lineage>
        <taxon>Bacteria</taxon>
        <taxon>Candidatus Magasanikiibacteriota</taxon>
    </lineage>
</organism>